<sequence length="217" mass="24817">MNKKVLVGISTLFLMTTLTGCSQVHFGKDAVTIGSEKKESSQTKVKKAQSSSKKTVPKKKKVVKKKNTKKVTKKKTKAPKKKIVNKWDTAKTQKLQKAVNQWGKAMGQNYRFYDGKRVLKTKNGPTYPDVLKKNRFLLNKKVIKIGYSPLGKNNYQYNIVAIANEDFKSWHNTYLFCLMKNKPVILLDQSKNANPVIVKVVKDKELNKNFSKIYTEK</sequence>
<evidence type="ECO:0000313" key="3">
    <source>
        <dbReference type="EMBL" id="KRL19273.1"/>
    </source>
</evidence>
<dbReference type="Pfam" id="PF15983">
    <property type="entry name" value="DUF4767"/>
    <property type="match status" value="1"/>
</dbReference>
<dbReference type="InterPro" id="IPR031927">
    <property type="entry name" value="DUF4767"/>
</dbReference>
<dbReference type="EMBL" id="AZEL01000083">
    <property type="protein sequence ID" value="KRL19273.1"/>
    <property type="molecule type" value="Genomic_DNA"/>
</dbReference>
<dbReference type="PROSITE" id="PS51257">
    <property type="entry name" value="PROKAR_LIPOPROTEIN"/>
    <property type="match status" value="1"/>
</dbReference>
<dbReference type="Proteomes" id="UP000051311">
    <property type="component" value="Unassembled WGS sequence"/>
</dbReference>
<comment type="caution">
    <text evidence="3">The sequence shown here is derived from an EMBL/GenBank/DDBJ whole genome shotgun (WGS) entry which is preliminary data.</text>
</comment>
<dbReference type="STRING" id="1423748.FC37_GL000646"/>
<proteinExistence type="predicted"/>
<protein>
    <recommendedName>
        <fullName evidence="2">DUF4767 domain-containing protein</fullName>
    </recommendedName>
</protein>
<feature type="compositionally biased region" description="Basic residues" evidence="1">
    <location>
        <begin position="55"/>
        <end position="78"/>
    </location>
</feature>
<dbReference type="PATRIC" id="fig|1423748.3.peg.678"/>
<dbReference type="AlphaFoldDB" id="A0A0R1NHK5"/>
<accession>A0A0R1NHK5</accession>
<dbReference type="RefSeq" id="WP_056945644.1">
    <property type="nucleotide sequence ID" value="NZ_AZEL01000083.1"/>
</dbReference>
<evidence type="ECO:0000313" key="4">
    <source>
        <dbReference type="Proteomes" id="UP000051311"/>
    </source>
</evidence>
<evidence type="ECO:0000256" key="1">
    <source>
        <dbReference type="SAM" id="MobiDB-lite"/>
    </source>
</evidence>
<reference evidence="3 4" key="1">
    <citation type="journal article" date="2015" name="Genome Announc.">
        <title>Expanding the biotechnology potential of lactobacilli through comparative genomics of 213 strains and associated genera.</title>
        <authorList>
            <person name="Sun Z."/>
            <person name="Harris H.M."/>
            <person name="McCann A."/>
            <person name="Guo C."/>
            <person name="Argimon S."/>
            <person name="Zhang W."/>
            <person name="Yang X."/>
            <person name="Jeffery I.B."/>
            <person name="Cooney J.C."/>
            <person name="Kagawa T.F."/>
            <person name="Liu W."/>
            <person name="Song Y."/>
            <person name="Salvetti E."/>
            <person name="Wrobel A."/>
            <person name="Rasinkangas P."/>
            <person name="Parkhill J."/>
            <person name="Rea M.C."/>
            <person name="O'Sullivan O."/>
            <person name="Ritari J."/>
            <person name="Douillard F.P."/>
            <person name="Paul Ross R."/>
            <person name="Yang R."/>
            <person name="Briner A.E."/>
            <person name="Felis G.E."/>
            <person name="de Vos W.M."/>
            <person name="Barrangou R."/>
            <person name="Klaenhammer T.R."/>
            <person name="Caufield P.W."/>
            <person name="Cui Y."/>
            <person name="Zhang H."/>
            <person name="O'Toole P.W."/>
        </authorList>
    </citation>
    <scope>NUCLEOTIDE SEQUENCE [LARGE SCALE GENOMIC DNA]</scope>
    <source>
        <strain evidence="3 4">DSM 10532</strain>
    </source>
</reference>
<feature type="region of interest" description="Disordered" evidence="1">
    <location>
        <begin position="35"/>
        <end position="78"/>
    </location>
</feature>
<organism evidence="3 4">
    <name type="scientific">Lactobacillus gallinarum DSM 10532 = JCM 2011</name>
    <dbReference type="NCBI Taxonomy" id="1423748"/>
    <lineage>
        <taxon>Bacteria</taxon>
        <taxon>Bacillati</taxon>
        <taxon>Bacillota</taxon>
        <taxon>Bacilli</taxon>
        <taxon>Lactobacillales</taxon>
        <taxon>Lactobacillaceae</taxon>
        <taxon>Lactobacillus</taxon>
    </lineage>
</organism>
<evidence type="ECO:0000259" key="2">
    <source>
        <dbReference type="Pfam" id="PF15983"/>
    </source>
</evidence>
<feature type="domain" description="DUF4767" evidence="2">
    <location>
        <begin position="86"/>
        <end position="213"/>
    </location>
</feature>
<dbReference type="eggNOG" id="ENOG5030HS8">
    <property type="taxonomic scope" value="Bacteria"/>
</dbReference>
<gene>
    <name evidence="3" type="ORF">FC37_GL000646</name>
</gene>
<name>A0A0R1NHK5_9LACO</name>